<protein>
    <submittedName>
        <fullName evidence="1">Uncharacterized protein</fullName>
    </submittedName>
</protein>
<dbReference type="AlphaFoldDB" id="A0A5P8WJ91"/>
<proteinExistence type="predicted"/>
<accession>A0A5P8WJ91</accession>
<dbReference type="EMBL" id="CP045229">
    <property type="protein sequence ID" value="QFS52650.1"/>
    <property type="molecule type" value="Genomic_DNA"/>
</dbReference>
<keyword evidence="2" id="KW-1185">Reference proteome</keyword>
<gene>
    <name evidence="1" type="ORF">GXM_10405</name>
</gene>
<evidence type="ECO:0000313" key="1">
    <source>
        <dbReference type="EMBL" id="QFS52650.1"/>
    </source>
</evidence>
<dbReference type="KEGG" id="nsh:GXM_10405"/>
<reference evidence="1 2" key="1">
    <citation type="submission" date="2019-10" db="EMBL/GenBank/DDBJ databases">
        <title>Genomic and transcriptomic insights into the perfect genentic adaptation of a filamentous nitrogen-fixing cyanobacterium to rice fields.</title>
        <authorList>
            <person name="Chen Z."/>
        </authorList>
    </citation>
    <scope>NUCLEOTIDE SEQUENCE [LARGE SCALE GENOMIC DNA]</scope>
    <source>
        <strain evidence="1">CCNUC1</strain>
    </source>
</reference>
<name>A0A5P8WJ91_9NOSO</name>
<evidence type="ECO:0000313" key="2">
    <source>
        <dbReference type="Proteomes" id="UP000326678"/>
    </source>
</evidence>
<organism evidence="1 2">
    <name type="scientific">Nostoc sphaeroides CCNUC1</name>
    <dbReference type="NCBI Taxonomy" id="2653204"/>
    <lineage>
        <taxon>Bacteria</taxon>
        <taxon>Bacillati</taxon>
        <taxon>Cyanobacteriota</taxon>
        <taxon>Cyanophyceae</taxon>
        <taxon>Nostocales</taxon>
        <taxon>Nostocaceae</taxon>
        <taxon>Nostoc</taxon>
    </lineage>
</organism>
<sequence>MIKFQQISSFTAAIAFRRKVSVGEFGKDPRKQNSPMDL</sequence>
<dbReference type="Proteomes" id="UP000326678">
    <property type="component" value="Chromosome pGXM02"/>
</dbReference>